<organism evidence="1 2">
    <name type="scientific">Batillaria attramentaria</name>
    <dbReference type="NCBI Taxonomy" id="370345"/>
    <lineage>
        <taxon>Eukaryota</taxon>
        <taxon>Metazoa</taxon>
        <taxon>Spiralia</taxon>
        <taxon>Lophotrochozoa</taxon>
        <taxon>Mollusca</taxon>
        <taxon>Gastropoda</taxon>
        <taxon>Caenogastropoda</taxon>
        <taxon>Sorbeoconcha</taxon>
        <taxon>Cerithioidea</taxon>
        <taxon>Batillariidae</taxon>
        <taxon>Batillaria</taxon>
    </lineage>
</organism>
<proteinExistence type="predicted"/>
<protein>
    <submittedName>
        <fullName evidence="1">Uncharacterized protein</fullName>
    </submittedName>
</protein>
<evidence type="ECO:0000313" key="2">
    <source>
        <dbReference type="Proteomes" id="UP001519460"/>
    </source>
</evidence>
<keyword evidence="2" id="KW-1185">Reference proteome</keyword>
<dbReference type="EMBL" id="JACVVK020000338">
    <property type="protein sequence ID" value="KAK7477945.1"/>
    <property type="molecule type" value="Genomic_DNA"/>
</dbReference>
<gene>
    <name evidence="1" type="ORF">BaRGS_00030854</name>
</gene>
<name>A0ABD0JTD8_9CAEN</name>
<dbReference type="Proteomes" id="UP001519460">
    <property type="component" value="Unassembled WGS sequence"/>
</dbReference>
<evidence type="ECO:0000313" key="1">
    <source>
        <dbReference type="EMBL" id="KAK7477945.1"/>
    </source>
</evidence>
<dbReference type="AlphaFoldDB" id="A0ABD0JTD8"/>
<reference evidence="1 2" key="1">
    <citation type="journal article" date="2023" name="Sci. Data">
        <title>Genome assembly of the Korean intertidal mud-creeper Batillaria attramentaria.</title>
        <authorList>
            <person name="Patra A.K."/>
            <person name="Ho P.T."/>
            <person name="Jun S."/>
            <person name="Lee S.J."/>
            <person name="Kim Y."/>
            <person name="Won Y.J."/>
        </authorList>
    </citation>
    <scope>NUCLEOTIDE SEQUENCE [LARGE SCALE GENOMIC DNA]</scope>
    <source>
        <strain evidence="1">Wonlab-2016</strain>
    </source>
</reference>
<sequence length="88" mass="10082">MWNSHAVLTDVVFVSRHCRAQFIRPSRNSQSHSADAKEAMTLLSLLARLQQKRRRLEDVTGGSDNDVSSGVQLTKRQRQCYWSVVTCY</sequence>
<comment type="caution">
    <text evidence="1">The sequence shown here is derived from an EMBL/GenBank/DDBJ whole genome shotgun (WGS) entry which is preliminary data.</text>
</comment>
<accession>A0ABD0JTD8</accession>